<dbReference type="InterPro" id="IPR000333">
    <property type="entry name" value="TGFB_receptor"/>
</dbReference>
<evidence type="ECO:0000256" key="9">
    <source>
        <dbReference type="ARBA" id="ARBA00022840"/>
    </source>
</evidence>
<evidence type="ECO:0000256" key="7">
    <source>
        <dbReference type="ARBA" id="ARBA00022741"/>
    </source>
</evidence>
<gene>
    <name evidence="16" type="ORF">TSAR_012530</name>
</gene>
<keyword evidence="4 13" id="KW-0808">Transferase</keyword>
<evidence type="ECO:0000256" key="3">
    <source>
        <dbReference type="ARBA" id="ARBA00022527"/>
    </source>
</evidence>
<dbReference type="SUPFAM" id="SSF57302">
    <property type="entry name" value="Snake toxin-like"/>
    <property type="match status" value="1"/>
</dbReference>
<evidence type="ECO:0000313" key="16">
    <source>
        <dbReference type="EMBL" id="OXU22593.1"/>
    </source>
</evidence>
<evidence type="ECO:0000256" key="12">
    <source>
        <dbReference type="ARBA" id="ARBA00023170"/>
    </source>
</evidence>
<evidence type="ECO:0000256" key="1">
    <source>
        <dbReference type="ARBA" id="ARBA00004479"/>
    </source>
</evidence>
<comment type="caution">
    <text evidence="16">The sequence shown here is derived from an EMBL/GenBank/DDBJ whole genome shotgun (WGS) entry which is preliminary data.</text>
</comment>
<keyword evidence="6 14" id="KW-0732">Signal</keyword>
<feature type="domain" description="Protein kinase" evidence="15">
    <location>
        <begin position="218"/>
        <end position="511"/>
    </location>
</feature>
<dbReference type="Gene3D" id="2.10.60.10">
    <property type="entry name" value="CD59"/>
    <property type="match status" value="1"/>
</dbReference>
<dbReference type="InterPro" id="IPR008271">
    <property type="entry name" value="Ser/Thr_kinase_AS"/>
</dbReference>
<accession>A0A232EW84</accession>
<evidence type="ECO:0000256" key="6">
    <source>
        <dbReference type="ARBA" id="ARBA00022729"/>
    </source>
</evidence>
<comment type="cofactor">
    <cofactor evidence="13">
        <name>Mg(2+)</name>
        <dbReference type="ChEBI" id="CHEBI:18420"/>
    </cofactor>
    <cofactor evidence="13">
        <name>Mn(2+)</name>
        <dbReference type="ChEBI" id="CHEBI:29035"/>
    </cofactor>
</comment>
<keyword evidence="11 13" id="KW-0472">Membrane</keyword>
<keyword evidence="7 13" id="KW-0547">Nucleotide-binding</keyword>
<evidence type="ECO:0000313" key="17">
    <source>
        <dbReference type="Proteomes" id="UP000215335"/>
    </source>
</evidence>
<dbReference type="SUPFAM" id="SSF56112">
    <property type="entry name" value="Protein kinase-like (PK-like)"/>
    <property type="match status" value="1"/>
</dbReference>
<keyword evidence="8 13" id="KW-0418">Kinase</keyword>
<dbReference type="STRING" id="543379.A0A232EW84"/>
<dbReference type="Gene3D" id="1.10.510.10">
    <property type="entry name" value="Transferase(Phosphotransferase) domain 1"/>
    <property type="match status" value="1"/>
</dbReference>
<comment type="similarity">
    <text evidence="2 13">Belongs to the protein kinase superfamily. TKL Ser/Thr protein kinase family. TGFB receptor subfamily.</text>
</comment>
<evidence type="ECO:0000256" key="11">
    <source>
        <dbReference type="ARBA" id="ARBA00023136"/>
    </source>
</evidence>
<dbReference type="PROSITE" id="PS50011">
    <property type="entry name" value="PROTEIN_KINASE_DOM"/>
    <property type="match status" value="1"/>
</dbReference>
<keyword evidence="5 13" id="KW-0812">Transmembrane</keyword>
<dbReference type="EC" id="2.7.11.30" evidence="13"/>
<comment type="catalytic activity">
    <reaction evidence="13">
        <text>L-threonyl-[receptor-protein] + ATP = O-phospho-L-threonyl-[receptor-protein] + ADP + H(+)</text>
        <dbReference type="Rhea" id="RHEA:44880"/>
        <dbReference type="Rhea" id="RHEA-COMP:11024"/>
        <dbReference type="Rhea" id="RHEA-COMP:11025"/>
        <dbReference type="ChEBI" id="CHEBI:15378"/>
        <dbReference type="ChEBI" id="CHEBI:30013"/>
        <dbReference type="ChEBI" id="CHEBI:30616"/>
        <dbReference type="ChEBI" id="CHEBI:61977"/>
        <dbReference type="ChEBI" id="CHEBI:456216"/>
        <dbReference type="EC" id="2.7.11.30"/>
    </reaction>
</comment>
<dbReference type="GO" id="GO:0005524">
    <property type="term" value="F:ATP binding"/>
    <property type="evidence" value="ECO:0007669"/>
    <property type="project" value="UniProtKB-UniRule"/>
</dbReference>
<protein>
    <recommendedName>
        <fullName evidence="13">Serine/threonine-protein kinase receptor</fullName>
        <ecNumber evidence="13">2.7.11.30</ecNumber>
    </recommendedName>
</protein>
<feature type="signal peptide" evidence="14">
    <location>
        <begin position="1"/>
        <end position="21"/>
    </location>
</feature>
<keyword evidence="12 13" id="KW-0675">Receptor</keyword>
<dbReference type="InterPro" id="IPR000719">
    <property type="entry name" value="Prot_kinase_dom"/>
</dbReference>
<dbReference type="Proteomes" id="UP000215335">
    <property type="component" value="Unassembled WGS sequence"/>
</dbReference>
<dbReference type="PANTHER" id="PTHR23255:SF98">
    <property type="entry name" value="SERINE_THREONINE-PROTEIN KINASE RECEPTOR"/>
    <property type="match status" value="1"/>
</dbReference>
<keyword evidence="13" id="KW-0479">Metal-binding</keyword>
<dbReference type="OrthoDB" id="547665at2759"/>
<evidence type="ECO:0000256" key="10">
    <source>
        <dbReference type="ARBA" id="ARBA00022989"/>
    </source>
</evidence>
<evidence type="ECO:0000256" key="8">
    <source>
        <dbReference type="ARBA" id="ARBA00022777"/>
    </source>
</evidence>
<dbReference type="GO" id="GO:0071363">
    <property type="term" value="P:cellular response to growth factor stimulus"/>
    <property type="evidence" value="ECO:0007669"/>
    <property type="project" value="TreeGrafter"/>
</dbReference>
<keyword evidence="9 13" id="KW-0067">ATP-binding</keyword>
<evidence type="ECO:0000256" key="5">
    <source>
        <dbReference type="ARBA" id="ARBA00022692"/>
    </source>
</evidence>
<dbReference type="Gene3D" id="3.30.200.20">
    <property type="entry name" value="Phosphorylase Kinase, domain 1"/>
    <property type="match status" value="1"/>
</dbReference>
<proteinExistence type="inferred from homology"/>
<organism evidence="16 17">
    <name type="scientific">Trichomalopsis sarcophagae</name>
    <dbReference type="NCBI Taxonomy" id="543379"/>
    <lineage>
        <taxon>Eukaryota</taxon>
        <taxon>Metazoa</taxon>
        <taxon>Ecdysozoa</taxon>
        <taxon>Arthropoda</taxon>
        <taxon>Hexapoda</taxon>
        <taxon>Insecta</taxon>
        <taxon>Pterygota</taxon>
        <taxon>Neoptera</taxon>
        <taxon>Endopterygota</taxon>
        <taxon>Hymenoptera</taxon>
        <taxon>Apocrita</taxon>
        <taxon>Proctotrupomorpha</taxon>
        <taxon>Chalcidoidea</taxon>
        <taxon>Pteromalidae</taxon>
        <taxon>Pteromalinae</taxon>
        <taxon>Trichomalopsis</taxon>
    </lineage>
</organism>
<sequence>MHIYATILLALLGFTIGAVQAQDVENAYCESYNLLTCNDQNKEKCVTQQKCGPKGPETHNHCFTLWELNSVTGDSKVHMKGCFLNNKDCYNKSHCVQKNKDAVNQLFFCCCNGDMCNQNVTYTQMLKKHNQDKIVTNDVEKKYLAGIEQQFIPAILSVCVLIFILTIIFISWYCRRRKQDYESELSQAEQGIKQCSTTSDSDSVHSETNSCKSNCPLPELLEKIALGRFGGAVWKARRDDEIIAVKIFPLANKQSWKTELEVFQLPHMNHDNVLKFIDSLRCGQSLNVEFWLMTIYQERGSLCDYLESNTVSWNEMHKIVLSIASGLNHLHSEISSSDGGYKPAIAHRDLKSTNILLSGDMRACIADFGSALIFKAADGVCGNKYDRVGTHRYMAPEVLDGAINFTKESFLAIDVYACSLVLWELASRCVVKKDDTEQSYRLPFEKEVGSRPTLEDMVKCVSEKKIRPHIPESWREHCGLAAICETIEECWDTDPEARLSASCVLDRISSLKSE</sequence>
<dbReference type="GO" id="GO:0048185">
    <property type="term" value="F:activin binding"/>
    <property type="evidence" value="ECO:0007669"/>
    <property type="project" value="TreeGrafter"/>
</dbReference>
<feature type="chain" id="PRO_5012872932" description="Serine/threonine-protein kinase receptor" evidence="14">
    <location>
        <begin position="22"/>
        <end position="514"/>
    </location>
</feature>
<keyword evidence="3 13" id="KW-0723">Serine/threonine-protein kinase</keyword>
<keyword evidence="17" id="KW-1185">Reference proteome</keyword>
<dbReference type="InterPro" id="IPR011009">
    <property type="entry name" value="Kinase-like_dom_sf"/>
</dbReference>
<dbReference type="EMBL" id="NNAY01001909">
    <property type="protein sequence ID" value="OXU22593.1"/>
    <property type="molecule type" value="Genomic_DNA"/>
</dbReference>
<comment type="subcellular location">
    <subcellularLocation>
        <location evidence="1 13">Membrane</location>
        <topology evidence="1 13">Single-pass type I membrane protein</topology>
    </subcellularLocation>
</comment>
<dbReference type="GO" id="GO:0048179">
    <property type="term" value="C:activin receptor complex"/>
    <property type="evidence" value="ECO:0007669"/>
    <property type="project" value="TreeGrafter"/>
</dbReference>
<dbReference type="AlphaFoldDB" id="A0A232EW84"/>
<dbReference type="GO" id="GO:0046872">
    <property type="term" value="F:metal ion binding"/>
    <property type="evidence" value="ECO:0007669"/>
    <property type="project" value="UniProtKB-KW"/>
</dbReference>
<evidence type="ECO:0000256" key="4">
    <source>
        <dbReference type="ARBA" id="ARBA00022679"/>
    </source>
</evidence>
<reference evidence="16 17" key="1">
    <citation type="journal article" date="2017" name="Curr. Biol.">
        <title>The Evolution of Venom by Co-option of Single-Copy Genes.</title>
        <authorList>
            <person name="Martinson E.O."/>
            <person name="Mrinalini"/>
            <person name="Kelkar Y.D."/>
            <person name="Chang C.H."/>
            <person name="Werren J.H."/>
        </authorList>
    </citation>
    <scope>NUCLEOTIDE SEQUENCE [LARGE SCALE GENOMIC DNA]</scope>
    <source>
        <strain evidence="16 17">Alberta</strain>
        <tissue evidence="16">Whole body</tissue>
    </source>
</reference>
<dbReference type="GO" id="GO:0017002">
    <property type="term" value="F:activin receptor activity"/>
    <property type="evidence" value="ECO:0007669"/>
    <property type="project" value="TreeGrafter"/>
</dbReference>
<dbReference type="PRINTS" id="PR00653">
    <property type="entry name" value="ACTIVIN2R"/>
</dbReference>
<evidence type="ECO:0000256" key="13">
    <source>
        <dbReference type="RuleBase" id="RU361271"/>
    </source>
</evidence>
<dbReference type="PANTHER" id="PTHR23255">
    <property type="entry name" value="TRANSFORMING GROWTH FACTOR-BETA RECEPTOR TYPE I AND II"/>
    <property type="match status" value="1"/>
</dbReference>
<feature type="transmembrane region" description="Helical" evidence="13">
    <location>
        <begin position="151"/>
        <end position="174"/>
    </location>
</feature>
<keyword evidence="13" id="KW-0460">Magnesium</keyword>
<dbReference type="PROSITE" id="PS00108">
    <property type="entry name" value="PROTEIN_KINASE_ST"/>
    <property type="match status" value="1"/>
</dbReference>
<dbReference type="CDD" id="cd14053">
    <property type="entry name" value="STKc_ACVR2"/>
    <property type="match status" value="1"/>
</dbReference>
<keyword evidence="13" id="KW-0464">Manganese</keyword>
<dbReference type="Pfam" id="PF00069">
    <property type="entry name" value="Pkinase"/>
    <property type="match status" value="1"/>
</dbReference>
<evidence type="ECO:0000256" key="2">
    <source>
        <dbReference type="ARBA" id="ARBA00009605"/>
    </source>
</evidence>
<evidence type="ECO:0000259" key="15">
    <source>
        <dbReference type="PROSITE" id="PS50011"/>
    </source>
</evidence>
<name>A0A232EW84_9HYME</name>
<evidence type="ECO:0000256" key="14">
    <source>
        <dbReference type="SAM" id="SignalP"/>
    </source>
</evidence>
<dbReference type="SMART" id="SM00220">
    <property type="entry name" value="S_TKc"/>
    <property type="match status" value="1"/>
</dbReference>
<dbReference type="InterPro" id="IPR045860">
    <property type="entry name" value="Snake_toxin-like_sf"/>
</dbReference>
<keyword evidence="10 13" id="KW-1133">Transmembrane helix</keyword>
<dbReference type="CDD" id="cd23615">
    <property type="entry name" value="TFP_LU_ECD_ACVR2"/>
    <property type="match status" value="1"/>
</dbReference>